<sequence>TASTPSTTIFTTLTETDTATIPPTDASTAITTTITQLETETFTPITTSTTTSTMSFTVITTSSTAYAQCSSDSNNFSGGSNGQGFASGPGAPGSSFSTTDASSAQDCCNQCAANPLCAGTLYYSGFSQGQCQQNVLSSADQCTSPGQYSLGATLGGGYAVDQGFIISNGNCGLYNYYS</sequence>
<name>A0ACC3DPW1_9PEZI</name>
<accession>A0ACC3DPW1</accession>
<feature type="non-terminal residue" evidence="1">
    <location>
        <position position="1"/>
    </location>
</feature>
<organism evidence="1 2">
    <name type="scientific">Coniosporium uncinatum</name>
    <dbReference type="NCBI Taxonomy" id="93489"/>
    <lineage>
        <taxon>Eukaryota</taxon>
        <taxon>Fungi</taxon>
        <taxon>Dikarya</taxon>
        <taxon>Ascomycota</taxon>
        <taxon>Pezizomycotina</taxon>
        <taxon>Dothideomycetes</taxon>
        <taxon>Dothideomycetes incertae sedis</taxon>
        <taxon>Coniosporium</taxon>
    </lineage>
</organism>
<evidence type="ECO:0000313" key="2">
    <source>
        <dbReference type="Proteomes" id="UP001186974"/>
    </source>
</evidence>
<reference evidence="1" key="1">
    <citation type="submission" date="2024-09" db="EMBL/GenBank/DDBJ databases">
        <title>Black Yeasts Isolated from many extreme environments.</title>
        <authorList>
            <person name="Coleine C."/>
            <person name="Stajich J.E."/>
            <person name="Selbmann L."/>
        </authorList>
    </citation>
    <scope>NUCLEOTIDE SEQUENCE</scope>
    <source>
        <strain evidence="1">CCFEE 5737</strain>
    </source>
</reference>
<protein>
    <submittedName>
        <fullName evidence="1">Uncharacterized protein</fullName>
    </submittedName>
</protein>
<keyword evidence="2" id="KW-1185">Reference proteome</keyword>
<proteinExistence type="predicted"/>
<comment type="caution">
    <text evidence="1">The sequence shown here is derived from an EMBL/GenBank/DDBJ whole genome shotgun (WGS) entry which is preliminary data.</text>
</comment>
<gene>
    <name evidence="1" type="ORF">LTS18_006970</name>
</gene>
<dbReference type="EMBL" id="JAWDJW010001717">
    <property type="protein sequence ID" value="KAK3078651.1"/>
    <property type="molecule type" value="Genomic_DNA"/>
</dbReference>
<dbReference type="Proteomes" id="UP001186974">
    <property type="component" value="Unassembled WGS sequence"/>
</dbReference>
<evidence type="ECO:0000313" key="1">
    <source>
        <dbReference type="EMBL" id="KAK3078651.1"/>
    </source>
</evidence>